<organism evidence="2 3">
    <name type="scientific">Candidatus Limisoma faecipullorum</name>
    <dbReference type="NCBI Taxonomy" id="2840854"/>
    <lineage>
        <taxon>Bacteria</taxon>
        <taxon>Pseudomonadati</taxon>
        <taxon>Bacteroidota</taxon>
        <taxon>Bacteroidia</taxon>
        <taxon>Bacteroidales</taxon>
        <taxon>Candidatus Limisoma</taxon>
    </lineage>
</organism>
<dbReference type="Gene3D" id="3.40.630.40">
    <property type="entry name" value="Zn-dependent exopeptidases"/>
    <property type="match status" value="1"/>
</dbReference>
<reference evidence="2" key="2">
    <citation type="journal article" date="2021" name="PeerJ">
        <title>Extensive microbial diversity within the chicken gut microbiome revealed by metagenomics and culture.</title>
        <authorList>
            <person name="Gilroy R."/>
            <person name="Ravi A."/>
            <person name="Getino M."/>
            <person name="Pursley I."/>
            <person name="Horton D.L."/>
            <person name="Alikhan N.F."/>
            <person name="Baker D."/>
            <person name="Gharbi K."/>
            <person name="Hall N."/>
            <person name="Watson M."/>
            <person name="Adriaenssens E.M."/>
            <person name="Foster-Nyarko E."/>
            <person name="Jarju S."/>
            <person name="Secka A."/>
            <person name="Antonio M."/>
            <person name="Oren A."/>
            <person name="Chaudhuri R.R."/>
            <person name="La Ragione R."/>
            <person name="Hildebrand F."/>
            <person name="Pallen M.J."/>
        </authorList>
    </citation>
    <scope>NUCLEOTIDE SEQUENCE</scope>
    <source>
        <strain evidence="2">6919</strain>
    </source>
</reference>
<dbReference type="EMBL" id="JADIMC010000088">
    <property type="protein sequence ID" value="MBO8476879.1"/>
    <property type="molecule type" value="Genomic_DNA"/>
</dbReference>
<sequence length="989" mass="110120">MSSVSLCGAAVNSIESSLVERFNGIVSESKPSYLEIGKLKIQKAEADTKKKVISIDMNEAFGYIPLTREYVGQLQESILEIAGAGYSGYKVAFTIDGRNVEEFYNDSKLAYRPSKHKKPFVYAVDELAHPVKGLDGKIITMWQSHGYYFEQTADRWQWQRARIFNTVEDLYTQSYVMPFLMPMLENAGAYVFSPRERDINPVEIIIDNDGGLSSGSYSETEIGDYVWETGGTGFAYKKKAYVEFDNPFVDGTFRKIGTTKKDDNISKAVWTADIPADGRYAVYVSYASLPESATDALYSVNSAEGERQYRVNQKMGGGTWIYLGHFYFNKGRQTVVTLENKSSDRKSVVTADAVKIGGGFGNIARKRSDNFDAAARGNDGEVKLPSIKSEYAVSGYPRFTEGARYWLQWAGMPDSVYSPSKGANDYTDDYRCRGVWVNYLAGGSDVLPNYKGLNIPVDMSFAFHSDAGTTMNDSIIGTLGIYFTNKGDKYVSGTDRMNSHKLTNYVLTNIAKDVRAQYDSHWVRRGMWDASYFEARVPEVPAMLLELLSHQNFADMRYGLDPAFRFTVSRAVYKGMVEYFANVEGRDDYMIQPLPVNSFTIGKKSESEFVLTWKATEDTLCDRAAADRFAVYERIGNGGFRRIAITEAPEYTVNVTDNEIHSYRVVAVNDGGVSFPSETLALGVAKDSKGDVLVVNGFTRISAPDSFVSSDSLAGFLNGKDNGVPYINDINYIGEMFEFRREKPWVSDDATGFGASRANYEDKVVAGNTFDYPYVHGLSIMNAGYSFVSCSVAAVENGSVDMKAYKNADLILGKQKTTQIGRGEKPDRYAIYSPALRKAVAEYCKNGGNILVTGAYVATDIWDGKTYDKEKDKFAQEVLGYKFVIGQAAVEGKAHFVPSYFPQFGKLQAEYHTVLNDKFYAVESPDALLPSDPVKGCTLMRYDENNISAGVANKFDNYKTCIVGFPFETITDGAVRDAMMRQVLDFFND</sequence>
<dbReference type="InterPro" id="IPR013783">
    <property type="entry name" value="Ig-like_fold"/>
</dbReference>
<dbReference type="GO" id="GO:0016829">
    <property type="term" value="F:lyase activity"/>
    <property type="evidence" value="ECO:0007669"/>
    <property type="project" value="UniProtKB-KW"/>
</dbReference>
<evidence type="ECO:0000313" key="2">
    <source>
        <dbReference type="EMBL" id="MBO8476879.1"/>
    </source>
</evidence>
<gene>
    <name evidence="2" type="ORF">IAB88_07790</name>
</gene>
<comment type="caution">
    <text evidence="2">The sequence shown here is derived from an EMBL/GenBank/DDBJ whole genome shotgun (WGS) entry which is preliminary data.</text>
</comment>
<evidence type="ECO:0000313" key="3">
    <source>
        <dbReference type="Proteomes" id="UP000823598"/>
    </source>
</evidence>
<dbReference type="Pfam" id="PF25275">
    <property type="entry name" value="Golvesin_C"/>
    <property type="match status" value="1"/>
</dbReference>
<name>A0A9D9IPT3_9BACT</name>
<dbReference type="InterPro" id="IPR003961">
    <property type="entry name" value="FN3_dom"/>
</dbReference>
<dbReference type="InterPro" id="IPR036116">
    <property type="entry name" value="FN3_sf"/>
</dbReference>
<dbReference type="InterPro" id="IPR033803">
    <property type="entry name" value="CBD-like_Golvesin-Xly"/>
</dbReference>
<protein>
    <submittedName>
        <fullName evidence="2">Xanthan lyase</fullName>
    </submittedName>
</protein>
<dbReference type="Gene3D" id="2.60.40.10">
    <property type="entry name" value="Immunoglobulins"/>
    <property type="match status" value="1"/>
</dbReference>
<dbReference type="SUPFAM" id="SSF53187">
    <property type="entry name" value="Zn-dependent exopeptidases"/>
    <property type="match status" value="1"/>
</dbReference>
<dbReference type="SUPFAM" id="SSF49265">
    <property type="entry name" value="Fibronectin type III"/>
    <property type="match status" value="1"/>
</dbReference>
<dbReference type="Gene3D" id="2.60.120.260">
    <property type="entry name" value="Galactose-binding domain-like"/>
    <property type="match status" value="1"/>
</dbReference>
<dbReference type="Proteomes" id="UP000823598">
    <property type="component" value="Unassembled WGS sequence"/>
</dbReference>
<dbReference type="AlphaFoldDB" id="A0A9D9IPT3"/>
<feature type="domain" description="Golvesin/Xly CBD-like" evidence="1">
    <location>
        <begin position="262"/>
        <end position="356"/>
    </location>
</feature>
<dbReference type="CDD" id="cd00063">
    <property type="entry name" value="FN3"/>
    <property type="match status" value="1"/>
</dbReference>
<keyword evidence="2" id="KW-0456">Lyase</keyword>
<reference evidence="2" key="1">
    <citation type="submission" date="2020-10" db="EMBL/GenBank/DDBJ databases">
        <authorList>
            <person name="Gilroy R."/>
        </authorList>
    </citation>
    <scope>NUCLEOTIDE SEQUENCE</scope>
    <source>
        <strain evidence="2">6919</strain>
    </source>
</reference>
<evidence type="ECO:0000259" key="1">
    <source>
        <dbReference type="Pfam" id="PF25275"/>
    </source>
</evidence>
<accession>A0A9D9IPT3</accession>
<proteinExistence type="predicted"/>